<sequence length="367" mass="37921">MLLYALVVIFLLVVRNGQPTKTNIIDKNDDIYSISSGLSYGKCVGHCSQSINITSVPLRLNALKESIADPVKYPTLRRQFCFNLADWQELIALLDLEKFKMLDEIYGCPGCADGGIEWVQVDWSKGSKRVTFESGALIAGVSYNKYMVAHNNLSDFQKMVALVGLGVATLASGGVLGPAFVAGAQAGASFGVGAGVTGAGAVASGAAATSAVAGAAAAGGAGGAILGGSAAAGAGATTVLASAGGAATGAAAGGGISAVTAGVLTGPVGWCVLSAAEKQEEELSSSGIYTFDCWRQVLHDDSNESSSGKILQEVVMDPRIKKIIATMNEFNHDLPNLILENVWDEQFRIDYVFLPPFNQLAAHVVKI</sequence>
<organism evidence="2 3">
    <name type="scientific">Rotaria sordida</name>
    <dbReference type="NCBI Taxonomy" id="392033"/>
    <lineage>
        <taxon>Eukaryota</taxon>
        <taxon>Metazoa</taxon>
        <taxon>Spiralia</taxon>
        <taxon>Gnathifera</taxon>
        <taxon>Rotifera</taxon>
        <taxon>Eurotatoria</taxon>
        <taxon>Bdelloidea</taxon>
        <taxon>Philodinida</taxon>
        <taxon>Philodinidae</taxon>
        <taxon>Rotaria</taxon>
    </lineage>
</organism>
<name>A0A819LW96_9BILA</name>
<reference evidence="2" key="1">
    <citation type="submission" date="2021-02" db="EMBL/GenBank/DDBJ databases">
        <authorList>
            <person name="Nowell W R."/>
        </authorList>
    </citation>
    <scope>NUCLEOTIDE SEQUENCE</scope>
</reference>
<protein>
    <submittedName>
        <fullName evidence="2">Uncharacterized protein</fullName>
    </submittedName>
</protein>
<dbReference type="AlphaFoldDB" id="A0A819LW96"/>
<comment type="caution">
    <text evidence="2">The sequence shown here is derived from an EMBL/GenBank/DDBJ whole genome shotgun (WGS) entry which is preliminary data.</text>
</comment>
<proteinExistence type="predicted"/>
<evidence type="ECO:0000313" key="2">
    <source>
        <dbReference type="EMBL" id="CAF3971389.1"/>
    </source>
</evidence>
<keyword evidence="1" id="KW-0732">Signal</keyword>
<evidence type="ECO:0000256" key="1">
    <source>
        <dbReference type="SAM" id="SignalP"/>
    </source>
</evidence>
<gene>
    <name evidence="2" type="ORF">JBS370_LOCUS24656</name>
</gene>
<dbReference type="EMBL" id="CAJOBD010003902">
    <property type="protein sequence ID" value="CAF3971389.1"/>
    <property type="molecule type" value="Genomic_DNA"/>
</dbReference>
<dbReference type="Proteomes" id="UP000663836">
    <property type="component" value="Unassembled WGS sequence"/>
</dbReference>
<evidence type="ECO:0000313" key="3">
    <source>
        <dbReference type="Proteomes" id="UP000663836"/>
    </source>
</evidence>
<feature type="signal peptide" evidence="1">
    <location>
        <begin position="1"/>
        <end position="17"/>
    </location>
</feature>
<accession>A0A819LW96</accession>
<feature type="chain" id="PRO_5032840726" evidence="1">
    <location>
        <begin position="18"/>
        <end position="367"/>
    </location>
</feature>